<evidence type="ECO:0000313" key="4">
    <source>
        <dbReference type="Proteomes" id="UP001151760"/>
    </source>
</evidence>
<evidence type="ECO:0000256" key="1">
    <source>
        <dbReference type="SAM" id="Coils"/>
    </source>
</evidence>
<evidence type="ECO:0000313" key="3">
    <source>
        <dbReference type="EMBL" id="GJS98680.1"/>
    </source>
</evidence>
<gene>
    <name evidence="3" type="ORF">Tco_0819850</name>
</gene>
<feature type="region of interest" description="Disordered" evidence="2">
    <location>
        <begin position="145"/>
        <end position="192"/>
    </location>
</feature>
<keyword evidence="4" id="KW-1185">Reference proteome</keyword>
<dbReference type="EMBL" id="BQNB010012062">
    <property type="protein sequence ID" value="GJS98680.1"/>
    <property type="molecule type" value="Genomic_DNA"/>
</dbReference>
<reference evidence="3" key="2">
    <citation type="submission" date="2022-01" db="EMBL/GenBank/DDBJ databases">
        <authorList>
            <person name="Yamashiro T."/>
            <person name="Shiraishi A."/>
            <person name="Satake H."/>
            <person name="Nakayama K."/>
        </authorList>
    </citation>
    <scope>NUCLEOTIDE SEQUENCE</scope>
</reference>
<keyword evidence="1" id="KW-0175">Coiled coil</keyword>
<organism evidence="3 4">
    <name type="scientific">Tanacetum coccineum</name>
    <dbReference type="NCBI Taxonomy" id="301880"/>
    <lineage>
        <taxon>Eukaryota</taxon>
        <taxon>Viridiplantae</taxon>
        <taxon>Streptophyta</taxon>
        <taxon>Embryophyta</taxon>
        <taxon>Tracheophyta</taxon>
        <taxon>Spermatophyta</taxon>
        <taxon>Magnoliopsida</taxon>
        <taxon>eudicotyledons</taxon>
        <taxon>Gunneridae</taxon>
        <taxon>Pentapetalae</taxon>
        <taxon>asterids</taxon>
        <taxon>campanulids</taxon>
        <taxon>Asterales</taxon>
        <taxon>Asteraceae</taxon>
        <taxon>Asteroideae</taxon>
        <taxon>Anthemideae</taxon>
        <taxon>Anthemidinae</taxon>
        <taxon>Tanacetum</taxon>
    </lineage>
</organism>
<evidence type="ECO:0000256" key="2">
    <source>
        <dbReference type="SAM" id="MobiDB-lite"/>
    </source>
</evidence>
<dbReference type="InterPro" id="IPR036291">
    <property type="entry name" value="NAD(P)-bd_dom_sf"/>
</dbReference>
<name>A0ABQ5AC30_9ASTR</name>
<sequence length="202" mass="22625">MYPSKPLCQVRGYVADGYVADETQIALEAAKEGVPIVAVYPGVIYGPVKVTSGNLVTRIVISDNWLAYIVERFNGRLPGYVGDGNDKFSFSHVDNVVDGYISALALQAIQQKLQQQSQQLQQQSQQLQQQSQQQIEQNTKILKALNIREQPKRDNSRYGSSSDEEEEGEYADPANQQRNRMPRIKADIPTFSGSLNIEDFLD</sequence>
<dbReference type="SUPFAM" id="SSF51735">
    <property type="entry name" value="NAD(P)-binding Rossmann-fold domains"/>
    <property type="match status" value="1"/>
</dbReference>
<accession>A0ABQ5AC30</accession>
<reference evidence="3" key="1">
    <citation type="journal article" date="2022" name="Int. J. Mol. Sci.">
        <title>Draft Genome of Tanacetum Coccineum: Genomic Comparison of Closely Related Tanacetum-Family Plants.</title>
        <authorList>
            <person name="Yamashiro T."/>
            <person name="Shiraishi A."/>
            <person name="Nakayama K."/>
            <person name="Satake H."/>
        </authorList>
    </citation>
    <scope>NUCLEOTIDE SEQUENCE</scope>
</reference>
<comment type="caution">
    <text evidence="3">The sequence shown here is derived from an EMBL/GenBank/DDBJ whole genome shotgun (WGS) entry which is preliminary data.</text>
</comment>
<feature type="coiled-coil region" evidence="1">
    <location>
        <begin position="103"/>
        <end position="137"/>
    </location>
</feature>
<dbReference type="Gene3D" id="3.40.50.720">
    <property type="entry name" value="NAD(P)-binding Rossmann-like Domain"/>
    <property type="match status" value="1"/>
</dbReference>
<protein>
    <submittedName>
        <fullName evidence="3">NAD-dependent epimerase/dehydratase</fullName>
    </submittedName>
</protein>
<proteinExistence type="predicted"/>
<dbReference type="Proteomes" id="UP001151760">
    <property type="component" value="Unassembled WGS sequence"/>
</dbReference>